<dbReference type="GeneID" id="87860961"/>
<evidence type="ECO:0000313" key="1">
    <source>
        <dbReference type="EMBL" id="KAK3338104.1"/>
    </source>
</evidence>
<dbReference type="Proteomes" id="UP001278500">
    <property type="component" value="Unassembled WGS sequence"/>
</dbReference>
<protein>
    <submittedName>
        <fullName evidence="1">Uncharacterized protein</fullName>
    </submittedName>
</protein>
<dbReference type="AlphaFoldDB" id="A0AAE0MNZ9"/>
<feature type="non-terminal residue" evidence="1">
    <location>
        <position position="52"/>
    </location>
</feature>
<proteinExistence type="predicted"/>
<dbReference type="EMBL" id="JAUEPP010000008">
    <property type="protein sequence ID" value="KAK3338104.1"/>
    <property type="molecule type" value="Genomic_DNA"/>
</dbReference>
<sequence>VTTSTTEAEFTNLVPTAKALDWICGMLDDLNVDLGLHKVNRILYTDSSNAKN</sequence>
<name>A0AAE0MNZ9_9PEZI</name>
<reference evidence="1" key="1">
    <citation type="journal article" date="2023" name="Mol. Phylogenet. Evol.">
        <title>Genome-scale phylogeny and comparative genomics of the fungal order Sordariales.</title>
        <authorList>
            <person name="Hensen N."/>
            <person name="Bonometti L."/>
            <person name="Westerberg I."/>
            <person name="Brannstrom I.O."/>
            <person name="Guillou S."/>
            <person name="Cros-Aarteil S."/>
            <person name="Calhoun S."/>
            <person name="Haridas S."/>
            <person name="Kuo A."/>
            <person name="Mondo S."/>
            <person name="Pangilinan J."/>
            <person name="Riley R."/>
            <person name="LaButti K."/>
            <person name="Andreopoulos B."/>
            <person name="Lipzen A."/>
            <person name="Chen C."/>
            <person name="Yan M."/>
            <person name="Daum C."/>
            <person name="Ng V."/>
            <person name="Clum A."/>
            <person name="Steindorff A."/>
            <person name="Ohm R.A."/>
            <person name="Martin F."/>
            <person name="Silar P."/>
            <person name="Natvig D.O."/>
            <person name="Lalanne C."/>
            <person name="Gautier V."/>
            <person name="Ament-Velasquez S.L."/>
            <person name="Kruys A."/>
            <person name="Hutchinson M.I."/>
            <person name="Powell A.J."/>
            <person name="Barry K."/>
            <person name="Miller A.N."/>
            <person name="Grigoriev I.V."/>
            <person name="Debuchy R."/>
            <person name="Gladieux P."/>
            <person name="Hiltunen Thoren M."/>
            <person name="Johannesson H."/>
        </authorList>
    </citation>
    <scope>NUCLEOTIDE SEQUENCE</scope>
    <source>
        <strain evidence="1">CBS 560.94</strain>
    </source>
</reference>
<reference evidence="1" key="2">
    <citation type="submission" date="2023-06" db="EMBL/GenBank/DDBJ databases">
        <authorList>
            <consortium name="Lawrence Berkeley National Laboratory"/>
            <person name="Haridas S."/>
            <person name="Hensen N."/>
            <person name="Bonometti L."/>
            <person name="Westerberg I."/>
            <person name="Brannstrom I.O."/>
            <person name="Guillou S."/>
            <person name="Cros-Aarteil S."/>
            <person name="Calhoun S."/>
            <person name="Kuo A."/>
            <person name="Mondo S."/>
            <person name="Pangilinan J."/>
            <person name="Riley R."/>
            <person name="Labutti K."/>
            <person name="Andreopoulos B."/>
            <person name="Lipzen A."/>
            <person name="Chen C."/>
            <person name="Yanf M."/>
            <person name="Daum C."/>
            <person name="Ng V."/>
            <person name="Clum A."/>
            <person name="Steindorff A."/>
            <person name="Ohm R."/>
            <person name="Martin F."/>
            <person name="Silar P."/>
            <person name="Natvig D."/>
            <person name="Lalanne C."/>
            <person name="Gautier V."/>
            <person name="Ament-Velasquez S.L."/>
            <person name="Kruys A."/>
            <person name="Hutchinson M.I."/>
            <person name="Powell A.J."/>
            <person name="Barry K."/>
            <person name="Miller A.N."/>
            <person name="Grigoriev I.V."/>
            <person name="Debuchy R."/>
            <person name="Gladieux P."/>
            <person name="Thoren M.H."/>
            <person name="Johannesson H."/>
        </authorList>
    </citation>
    <scope>NUCLEOTIDE SEQUENCE</scope>
    <source>
        <strain evidence="1">CBS 560.94</strain>
    </source>
</reference>
<gene>
    <name evidence="1" type="ORF">B0H65DRAFT_405498</name>
</gene>
<evidence type="ECO:0000313" key="2">
    <source>
        <dbReference type="Proteomes" id="UP001278500"/>
    </source>
</evidence>
<comment type="caution">
    <text evidence="1">The sequence shown here is derived from an EMBL/GenBank/DDBJ whole genome shotgun (WGS) entry which is preliminary data.</text>
</comment>
<dbReference type="RefSeq" id="XP_062677555.1">
    <property type="nucleotide sequence ID" value="XM_062823807.1"/>
</dbReference>
<accession>A0AAE0MNZ9</accession>
<keyword evidence="2" id="KW-1185">Reference proteome</keyword>
<organism evidence="1 2">
    <name type="scientific">Neurospora tetraspora</name>
    <dbReference type="NCBI Taxonomy" id="94610"/>
    <lineage>
        <taxon>Eukaryota</taxon>
        <taxon>Fungi</taxon>
        <taxon>Dikarya</taxon>
        <taxon>Ascomycota</taxon>
        <taxon>Pezizomycotina</taxon>
        <taxon>Sordariomycetes</taxon>
        <taxon>Sordariomycetidae</taxon>
        <taxon>Sordariales</taxon>
        <taxon>Sordariaceae</taxon>
        <taxon>Neurospora</taxon>
    </lineage>
</organism>
<feature type="non-terminal residue" evidence="1">
    <location>
        <position position="1"/>
    </location>
</feature>